<protein>
    <submittedName>
        <fullName evidence="1">Uncharacterized protein</fullName>
    </submittedName>
</protein>
<gene>
    <name evidence="1" type="ORF">MNBD_UNCLBAC01-328</name>
</gene>
<dbReference type="AlphaFoldDB" id="A0A3B1DV39"/>
<proteinExistence type="predicted"/>
<reference evidence="1" key="1">
    <citation type="submission" date="2018-06" db="EMBL/GenBank/DDBJ databases">
        <authorList>
            <person name="Zhirakovskaya E."/>
        </authorList>
    </citation>
    <scope>NUCLEOTIDE SEQUENCE</scope>
</reference>
<sequence>MKNNNFFNATLTIFILLITPLSAEGVLRLNVNPLSGGNNLRFGRINSTAEINEEVKIRITSTDGKAYQVFQRIEEPFLNEKQIRLETNIFKTYTISGSNSSGSLYLQQPENIGYADQLLYSSSSNGEGDSFTIVYAIDGSKVRSVGSFLGKILYTIRPIGGTAQDTVFLNVSFEISGKLKVTVVGSMFRDKVLLNPKYDYGTEKSVVQINFEGNRGQNIKIFQEIEIFPHNELLEEVNQDVIQFQTSDIETKGKLLQQNLLSLQREQVLLYTAQTNADIFRIIFSLNKKKLEKQKAGRYKGKLKYIVEVDNSRQIFPFDFELEIEPVFDLQVNFPPGGVSFPKLLPMSPPQIREVEVFVKSNMYKPYVIMQKIISPLVDVKGKEIQKEYFSIKGFLEKGNPGKVAFTEFTPIDQGDSGIYFSDNKGSSARFKIMYRLRPFPGMEAGDYTTNIIYSLGEK</sequence>
<organism evidence="1">
    <name type="scientific">hydrothermal vent metagenome</name>
    <dbReference type="NCBI Taxonomy" id="652676"/>
    <lineage>
        <taxon>unclassified sequences</taxon>
        <taxon>metagenomes</taxon>
        <taxon>ecological metagenomes</taxon>
    </lineage>
</organism>
<evidence type="ECO:0000313" key="1">
    <source>
        <dbReference type="EMBL" id="VAX35805.1"/>
    </source>
</evidence>
<accession>A0A3B1DV39</accession>
<dbReference type="EMBL" id="UOGJ01000073">
    <property type="protein sequence ID" value="VAX35805.1"/>
    <property type="molecule type" value="Genomic_DNA"/>
</dbReference>
<name>A0A3B1DV39_9ZZZZ</name>